<dbReference type="Pfam" id="PF02585">
    <property type="entry name" value="PIG-L"/>
    <property type="match status" value="1"/>
</dbReference>
<keyword evidence="2" id="KW-1185">Reference proteome</keyword>
<proteinExistence type="predicted"/>
<name>A0A562Q2Q1_9PSED</name>
<protein>
    <submittedName>
        <fullName evidence="1">GlcNAc-PI de-N-acetylase</fullName>
    </submittedName>
</protein>
<dbReference type="PANTHER" id="PTHR12993">
    <property type="entry name" value="N-ACETYLGLUCOSAMINYL-PHOSPHATIDYLINOSITOL DE-N-ACETYLASE-RELATED"/>
    <property type="match status" value="1"/>
</dbReference>
<reference evidence="1 2" key="1">
    <citation type="journal article" date="2015" name="Stand. Genomic Sci.">
        <title>Genomic Encyclopedia of Bacterial and Archaeal Type Strains, Phase III: the genomes of soil and plant-associated and newly described type strains.</title>
        <authorList>
            <person name="Whitman W.B."/>
            <person name="Woyke T."/>
            <person name="Klenk H.P."/>
            <person name="Zhou Y."/>
            <person name="Lilburn T.G."/>
            <person name="Beck B.J."/>
            <person name="De Vos P."/>
            <person name="Vandamme P."/>
            <person name="Eisen J.A."/>
            <person name="Garrity G."/>
            <person name="Hugenholtz P."/>
            <person name="Kyrpides N.C."/>
        </authorList>
    </citation>
    <scope>NUCLEOTIDE SEQUENCE [LARGE SCALE GENOMIC DNA]</scope>
    <source>
        <strain evidence="1 2">CGMCC 1.6858</strain>
    </source>
</reference>
<comment type="caution">
    <text evidence="1">The sequence shown here is derived from an EMBL/GenBank/DDBJ whole genome shotgun (WGS) entry which is preliminary data.</text>
</comment>
<dbReference type="GO" id="GO:0016811">
    <property type="term" value="F:hydrolase activity, acting on carbon-nitrogen (but not peptide) bonds, in linear amides"/>
    <property type="evidence" value="ECO:0007669"/>
    <property type="project" value="TreeGrafter"/>
</dbReference>
<accession>A0A562Q2Q1</accession>
<evidence type="ECO:0000313" key="1">
    <source>
        <dbReference type="EMBL" id="TWI50943.1"/>
    </source>
</evidence>
<dbReference type="SUPFAM" id="SSF102588">
    <property type="entry name" value="LmbE-like"/>
    <property type="match status" value="1"/>
</dbReference>
<sequence length="252" mass="28047">MTTLNRRILEEKSVSPQEWAAWSGLSSIQEIDANHLVPAGQRAVIIAPHPDDEVLGCGGLLAQLAELGRKVLLIAVTGGKPSETVQQLFRPLGVAPGLTESCEAMRRLNLDNVEIRHLGITDGKVTDEQQRLSEGLMLLLKPNDVVFTAWQADGHPDHQATGRAVFDACLVTGSRCIEVPLWAWHWLRPGDERLPWKRARRLLLDETCLATKRYAVSAFSLPAAYASGRTRDPMLPEHVLSRLFRPWEIFLV</sequence>
<dbReference type="InterPro" id="IPR024078">
    <property type="entry name" value="LmbE-like_dom_sf"/>
</dbReference>
<organism evidence="1 2">
    <name type="scientific">Pseudomonas duriflava</name>
    <dbReference type="NCBI Taxonomy" id="459528"/>
    <lineage>
        <taxon>Bacteria</taxon>
        <taxon>Pseudomonadati</taxon>
        <taxon>Pseudomonadota</taxon>
        <taxon>Gammaproteobacteria</taxon>
        <taxon>Pseudomonadales</taxon>
        <taxon>Pseudomonadaceae</taxon>
        <taxon>Pseudomonas</taxon>
    </lineage>
</organism>
<evidence type="ECO:0000313" key="2">
    <source>
        <dbReference type="Proteomes" id="UP000316905"/>
    </source>
</evidence>
<dbReference type="AlphaFoldDB" id="A0A562Q2Q1"/>
<dbReference type="PANTHER" id="PTHR12993:SF11">
    <property type="entry name" value="N-ACETYLGLUCOSAMINYL-PHOSPHATIDYLINOSITOL DE-N-ACETYLASE"/>
    <property type="match status" value="1"/>
</dbReference>
<dbReference type="InterPro" id="IPR003737">
    <property type="entry name" value="GlcNAc_PI_deacetylase-related"/>
</dbReference>
<dbReference type="EMBL" id="VLKY01000013">
    <property type="protein sequence ID" value="TWI50943.1"/>
    <property type="molecule type" value="Genomic_DNA"/>
</dbReference>
<dbReference type="Proteomes" id="UP000316905">
    <property type="component" value="Unassembled WGS sequence"/>
</dbReference>
<dbReference type="Gene3D" id="3.40.50.10320">
    <property type="entry name" value="LmbE-like"/>
    <property type="match status" value="1"/>
</dbReference>
<dbReference type="RefSeq" id="WP_208733665.1">
    <property type="nucleotide sequence ID" value="NZ_VLKY01000013.1"/>
</dbReference>
<gene>
    <name evidence="1" type="ORF">IQ22_03642</name>
</gene>